<dbReference type="Gene3D" id="3.40.50.1240">
    <property type="entry name" value="Phosphoglycerate mutase-like"/>
    <property type="match status" value="1"/>
</dbReference>
<proteinExistence type="predicted"/>
<dbReference type="Pfam" id="PF00300">
    <property type="entry name" value="His_Phos_1"/>
    <property type="match status" value="1"/>
</dbReference>
<dbReference type="InterPro" id="IPR013078">
    <property type="entry name" value="His_Pase_superF_clade-1"/>
</dbReference>
<dbReference type="GO" id="GO:0016853">
    <property type="term" value="F:isomerase activity"/>
    <property type="evidence" value="ECO:0007669"/>
    <property type="project" value="UniProtKB-KW"/>
</dbReference>
<keyword evidence="1" id="KW-0413">Isomerase</keyword>
<dbReference type="OrthoDB" id="9782128at2"/>
<dbReference type="EMBL" id="LT906439">
    <property type="protein sequence ID" value="SNU86103.1"/>
    <property type="molecule type" value="Genomic_DNA"/>
</dbReference>
<protein>
    <submittedName>
        <fullName evidence="1">Putative phosphoglycerate mutase</fullName>
        <ecNumber evidence="1">5.4.2.-</ecNumber>
    </submittedName>
</protein>
<evidence type="ECO:0000313" key="2">
    <source>
        <dbReference type="Proteomes" id="UP000215185"/>
    </source>
</evidence>
<dbReference type="AlphaFoldDB" id="A0A239SN69"/>
<dbReference type="SUPFAM" id="SSF53254">
    <property type="entry name" value="Phosphoglycerate mutase-like"/>
    <property type="match status" value="1"/>
</dbReference>
<dbReference type="Proteomes" id="UP000215185">
    <property type="component" value="Chromosome 1"/>
</dbReference>
<dbReference type="InterPro" id="IPR050275">
    <property type="entry name" value="PGM_Phosphatase"/>
</dbReference>
<evidence type="ECO:0000313" key="1">
    <source>
        <dbReference type="EMBL" id="SNU86103.1"/>
    </source>
</evidence>
<dbReference type="CDD" id="cd07067">
    <property type="entry name" value="HP_PGM_like"/>
    <property type="match status" value="1"/>
</dbReference>
<gene>
    <name evidence="1" type="ORF">SAMEA4412692_00081</name>
</gene>
<reference evidence="1 2" key="1">
    <citation type="submission" date="2017-06" db="EMBL/GenBank/DDBJ databases">
        <authorList>
            <consortium name="Pathogen Informatics"/>
        </authorList>
    </citation>
    <scope>NUCLEOTIDE SEQUENCE [LARGE SCALE GENOMIC DNA]</scope>
    <source>
        <strain evidence="1 2">NCTC13788</strain>
    </source>
</reference>
<dbReference type="PIRSF" id="PIRSF000709">
    <property type="entry name" value="6PFK_2-Ptase"/>
    <property type="match status" value="1"/>
</dbReference>
<organism evidence="1 2">
    <name type="scientific">Streptococcus merionis</name>
    <dbReference type="NCBI Taxonomy" id="400065"/>
    <lineage>
        <taxon>Bacteria</taxon>
        <taxon>Bacillati</taxon>
        <taxon>Bacillota</taxon>
        <taxon>Bacilli</taxon>
        <taxon>Lactobacillales</taxon>
        <taxon>Streptococcaceae</taxon>
        <taxon>Streptococcus</taxon>
    </lineage>
</organism>
<sequence length="181" mass="20654">MGKRLYLMRHGQDDETYLGGWSQSSLTTAGKIHIQEIAGQLAFQENIKHLFSSDLLRAKQTAEILSEALLLPITFMEQFRETNNGDLADLTFEAFQEQFPGFYWRTLAEEQTYPNGESPATFFQRIKSAWFEFKKAAPDQSLLVTHGGVINAILCLENNRPFTNKRVDYPVSHGQMVALEF</sequence>
<accession>A0A239SN69</accession>
<dbReference type="STRING" id="1123308.GCA_000380085_00412"/>
<dbReference type="PANTHER" id="PTHR48100">
    <property type="entry name" value="BROAD-SPECIFICITY PHOSPHATASE YOR283W-RELATED"/>
    <property type="match status" value="1"/>
</dbReference>
<dbReference type="EC" id="5.4.2.-" evidence="1"/>
<name>A0A239SN69_9STRE</name>
<dbReference type="KEGG" id="smen:SAMEA4412692_0081"/>
<dbReference type="RefSeq" id="WP_145955164.1">
    <property type="nucleotide sequence ID" value="NZ_LT906439.1"/>
</dbReference>
<dbReference type="SMART" id="SM00855">
    <property type="entry name" value="PGAM"/>
    <property type="match status" value="1"/>
</dbReference>
<dbReference type="eggNOG" id="COG0406">
    <property type="taxonomic scope" value="Bacteria"/>
</dbReference>
<dbReference type="InterPro" id="IPR029033">
    <property type="entry name" value="His_PPase_superfam"/>
</dbReference>
<keyword evidence="2" id="KW-1185">Reference proteome</keyword>
<dbReference type="GO" id="GO:0016791">
    <property type="term" value="F:phosphatase activity"/>
    <property type="evidence" value="ECO:0007669"/>
    <property type="project" value="TreeGrafter"/>
</dbReference>